<dbReference type="EMBL" id="CP015217">
    <property type="protein sequence ID" value="AOP34233.1"/>
    <property type="molecule type" value="Genomic_DNA"/>
</dbReference>
<proteinExistence type="predicted"/>
<evidence type="ECO:0000313" key="1">
    <source>
        <dbReference type="EMBL" id="AOP34233.1"/>
    </source>
</evidence>
<dbReference type="PROSITE" id="PS51257">
    <property type="entry name" value="PROKAR_LIPOPROTEIN"/>
    <property type="match status" value="1"/>
</dbReference>
<name>A0A1D7UXC0_9LEPT</name>
<organism evidence="1 2">
    <name type="scientific">Leptospira tipperaryensis</name>
    <dbReference type="NCBI Taxonomy" id="2564040"/>
    <lineage>
        <taxon>Bacteria</taxon>
        <taxon>Pseudomonadati</taxon>
        <taxon>Spirochaetota</taxon>
        <taxon>Spirochaetia</taxon>
        <taxon>Leptospirales</taxon>
        <taxon>Leptospiraceae</taxon>
        <taxon>Leptospira</taxon>
    </lineage>
</organism>
<dbReference type="OrthoDB" id="332076at2"/>
<accession>A0A1D7UXC0</accession>
<dbReference type="RefSeq" id="WP_069607460.1">
    <property type="nucleotide sequence ID" value="NZ_CP015217.1"/>
</dbReference>
<dbReference type="Proteomes" id="UP000094197">
    <property type="component" value="Chromosome 1"/>
</dbReference>
<dbReference type="AlphaFoldDB" id="A0A1D7UXC0"/>
<evidence type="ECO:0008006" key="3">
    <source>
        <dbReference type="Google" id="ProtNLM"/>
    </source>
</evidence>
<reference evidence="1 2" key="1">
    <citation type="submission" date="2016-04" db="EMBL/GenBank/DDBJ databases">
        <title>Complete genome seqeunce of Leptospira alstonii serovar Room22.</title>
        <authorList>
            <person name="Nally J.E."/>
            <person name="Bayles D.O."/>
            <person name="Hurley D."/>
            <person name="Fanning S."/>
            <person name="McMahon B.J."/>
            <person name="Arent Z."/>
        </authorList>
    </citation>
    <scope>NUCLEOTIDE SEQUENCE [LARGE SCALE GENOMIC DNA]</scope>
    <source>
        <strain evidence="1 2">GWTS #1</strain>
    </source>
</reference>
<keyword evidence="2" id="KW-1185">Reference proteome</keyword>
<sequence>MKANARSLIPVLGIFSFLIFLGMSCQPFLYRNSNDCGSNYSGSCDRYRDYSYSYGYQNRIGYPYYYRNQSYGTNGGGGHRHNPMHIPSGRFHNVGRPSHWKL</sequence>
<evidence type="ECO:0000313" key="2">
    <source>
        <dbReference type="Proteomes" id="UP000094197"/>
    </source>
</evidence>
<dbReference type="KEGG" id="laj:A0128_10475"/>
<gene>
    <name evidence="1" type="ORF">A0128_10475</name>
</gene>
<protein>
    <recommendedName>
        <fullName evidence="3">Lipoprotein</fullName>
    </recommendedName>
</protein>